<feature type="signal peptide" evidence="6">
    <location>
        <begin position="1"/>
        <end position="19"/>
    </location>
</feature>
<evidence type="ECO:0000256" key="6">
    <source>
        <dbReference type="SAM" id="SignalP"/>
    </source>
</evidence>
<evidence type="ECO:0000313" key="8">
    <source>
        <dbReference type="Proteomes" id="UP000051861"/>
    </source>
</evidence>
<keyword evidence="6" id="KW-0732">Signal</keyword>
<keyword evidence="1" id="KW-1003">Cell membrane</keyword>
<comment type="caution">
    <text evidence="7">The sequence shown here is derived from an EMBL/GenBank/DDBJ whole genome shotgun (WGS) entry which is preliminary data.</text>
</comment>
<keyword evidence="5" id="KW-0472">Membrane</keyword>
<sequence>MKKNLLIRIVVLVMLLTCACGRDESNAPALPVDVPDQIIENSTITFTQEGIKSATIFAEYVAVYEKLDLKKAKKVRVDFYDKEGTHTSVLVADSAVIQERKQKLEALGNVVVTTDEGIKLKTQSLRWDPESAKIVTDDFVTITKDKDVITGYGLEADQELKHFVIKKKVKGEIKELPQEDLEDSL</sequence>
<reference evidence="7 8" key="1">
    <citation type="journal article" date="2015" name="Microbiome">
        <title>Genomic resolution of linkages in carbon, nitrogen, and sulfur cycling among widespread estuary sediment bacteria.</title>
        <authorList>
            <person name="Baker B.J."/>
            <person name="Lazar C.S."/>
            <person name="Teske A.P."/>
            <person name="Dick G.J."/>
        </authorList>
    </citation>
    <scope>NUCLEOTIDE SEQUENCE [LARGE SCALE GENOMIC DNA]</scope>
    <source>
        <strain evidence="7">DG_54_3</strain>
    </source>
</reference>
<organism evidence="7 8">
    <name type="scientific">candidate division WOR-1 bacterium DG_54_3</name>
    <dbReference type="NCBI Taxonomy" id="1703775"/>
    <lineage>
        <taxon>Bacteria</taxon>
        <taxon>Bacillati</taxon>
        <taxon>Saganbacteria</taxon>
    </lineage>
</organism>
<dbReference type="Proteomes" id="UP000051861">
    <property type="component" value="Unassembled WGS sequence"/>
</dbReference>
<dbReference type="PANTHER" id="PTHR37481">
    <property type="entry name" value="LIPOPOLYSACCHARIDE EXPORT SYSTEM PROTEIN LPTC"/>
    <property type="match status" value="1"/>
</dbReference>
<dbReference type="InterPro" id="IPR052363">
    <property type="entry name" value="LPS_export_LptC"/>
</dbReference>
<evidence type="ECO:0000256" key="2">
    <source>
        <dbReference type="ARBA" id="ARBA00022519"/>
    </source>
</evidence>
<evidence type="ECO:0008006" key="9">
    <source>
        <dbReference type="Google" id="ProtNLM"/>
    </source>
</evidence>
<dbReference type="InterPro" id="IPR010664">
    <property type="entry name" value="LipoPS_assembly_LptC-rel"/>
</dbReference>
<dbReference type="PANTHER" id="PTHR37481:SF1">
    <property type="entry name" value="LIPOPOLYSACCHARIDE EXPORT SYSTEM PROTEIN LPTC"/>
    <property type="match status" value="1"/>
</dbReference>
<keyword evidence="2" id="KW-0997">Cell inner membrane</keyword>
<dbReference type="GO" id="GO:0015221">
    <property type="term" value="F:lipopolysaccharide transmembrane transporter activity"/>
    <property type="evidence" value="ECO:0007669"/>
    <property type="project" value="InterPro"/>
</dbReference>
<dbReference type="Pfam" id="PF06835">
    <property type="entry name" value="LptC"/>
    <property type="match status" value="1"/>
</dbReference>
<evidence type="ECO:0000313" key="7">
    <source>
        <dbReference type="EMBL" id="KPJ64103.1"/>
    </source>
</evidence>
<protein>
    <recommendedName>
        <fullName evidence="9">LPS export ABC transporter periplasmic protein LptC</fullName>
    </recommendedName>
</protein>
<dbReference type="InterPro" id="IPR026265">
    <property type="entry name" value="LptC"/>
</dbReference>
<dbReference type="PROSITE" id="PS51257">
    <property type="entry name" value="PROKAR_LIPOPROTEIN"/>
    <property type="match status" value="1"/>
</dbReference>
<dbReference type="EMBL" id="LIZX01000199">
    <property type="protein sequence ID" value="KPJ64103.1"/>
    <property type="molecule type" value="Genomic_DNA"/>
</dbReference>
<dbReference type="NCBIfam" id="TIGR04409">
    <property type="entry name" value="LptC_YrbK"/>
    <property type="match status" value="1"/>
</dbReference>
<evidence type="ECO:0000256" key="4">
    <source>
        <dbReference type="ARBA" id="ARBA00022989"/>
    </source>
</evidence>
<name>A0A0S7XNW5_UNCSA</name>
<feature type="chain" id="PRO_5006640164" description="LPS export ABC transporter periplasmic protein LptC" evidence="6">
    <location>
        <begin position="20"/>
        <end position="185"/>
    </location>
</feature>
<gene>
    <name evidence="7" type="ORF">AMJ44_13380</name>
</gene>
<evidence type="ECO:0000256" key="1">
    <source>
        <dbReference type="ARBA" id="ARBA00022475"/>
    </source>
</evidence>
<dbReference type="GO" id="GO:0005886">
    <property type="term" value="C:plasma membrane"/>
    <property type="evidence" value="ECO:0007669"/>
    <property type="project" value="InterPro"/>
</dbReference>
<keyword evidence="4" id="KW-1133">Transmembrane helix</keyword>
<accession>A0A0S7XNW5</accession>
<dbReference type="Gene3D" id="2.60.450.10">
    <property type="entry name" value="Lipopolysaccharide (LPS) transport protein A like domain"/>
    <property type="match status" value="1"/>
</dbReference>
<dbReference type="AlphaFoldDB" id="A0A0S7XNW5"/>
<dbReference type="GO" id="GO:0017089">
    <property type="term" value="F:glycolipid transfer activity"/>
    <property type="evidence" value="ECO:0007669"/>
    <property type="project" value="TreeGrafter"/>
</dbReference>
<evidence type="ECO:0000256" key="5">
    <source>
        <dbReference type="ARBA" id="ARBA00023136"/>
    </source>
</evidence>
<keyword evidence="3" id="KW-0812">Transmembrane</keyword>
<evidence type="ECO:0000256" key="3">
    <source>
        <dbReference type="ARBA" id="ARBA00022692"/>
    </source>
</evidence>
<dbReference type="GO" id="GO:0030288">
    <property type="term" value="C:outer membrane-bounded periplasmic space"/>
    <property type="evidence" value="ECO:0007669"/>
    <property type="project" value="TreeGrafter"/>
</dbReference>
<proteinExistence type="predicted"/>